<reference evidence="1 2" key="1">
    <citation type="journal article" date="2020" name="Syst. Appl. Microbiol.">
        <title>Arthrospiribacter ruber gen. nov., sp. nov., a novel bacterium isolated from Arthrospira cultures.</title>
        <authorList>
            <person name="Waleron M."/>
            <person name="Misztak A."/>
            <person name="Waleron M.M."/>
            <person name="Furmaniak M."/>
            <person name="Mrozik A."/>
            <person name="Waleron K."/>
        </authorList>
    </citation>
    <scope>NUCLEOTIDE SEQUENCE [LARGE SCALE GENOMIC DNA]</scope>
    <source>
        <strain evidence="1 2">DPMB0001</strain>
    </source>
</reference>
<protein>
    <submittedName>
        <fullName evidence="1">Uncharacterized protein</fullName>
    </submittedName>
</protein>
<gene>
    <name evidence="1" type="ORF">EGN73_21020</name>
</gene>
<sequence>MRKKIDHIKACLIWIIIGSFSGLVVNKSLFTHQHILEDGRHIIHAHPFDNKQPDGHQHDESEFYYLQILFESGFLENSPFNYSLPETNFLSNTNWEKNQNFIIQSFCYPLSLRGPPIGIVSLSSLTYSIESFFHIFKDLSKV</sequence>
<evidence type="ECO:0000313" key="2">
    <source>
        <dbReference type="Proteomes" id="UP000727490"/>
    </source>
</evidence>
<evidence type="ECO:0000313" key="1">
    <source>
        <dbReference type="EMBL" id="MBW3470274.1"/>
    </source>
</evidence>
<name>A0A951MFJ3_9BACT</name>
<dbReference type="RefSeq" id="WP_219293994.1">
    <property type="nucleotide sequence ID" value="NZ_RPHB01000013.1"/>
</dbReference>
<proteinExistence type="predicted"/>
<dbReference type="AlphaFoldDB" id="A0A951MFJ3"/>
<accession>A0A951MFJ3</accession>
<dbReference type="Proteomes" id="UP000727490">
    <property type="component" value="Unassembled WGS sequence"/>
</dbReference>
<comment type="caution">
    <text evidence="1">The sequence shown here is derived from an EMBL/GenBank/DDBJ whole genome shotgun (WGS) entry which is preliminary data.</text>
</comment>
<dbReference type="EMBL" id="RPHB01000013">
    <property type="protein sequence ID" value="MBW3470274.1"/>
    <property type="molecule type" value="Genomic_DNA"/>
</dbReference>
<keyword evidence="2" id="KW-1185">Reference proteome</keyword>
<organism evidence="1 2">
    <name type="scientific">Arthrospiribacter ruber</name>
    <dbReference type="NCBI Taxonomy" id="2487934"/>
    <lineage>
        <taxon>Bacteria</taxon>
        <taxon>Pseudomonadati</taxon>
        <taxon>Bacteroidota</taxon>
        <taxon>Cytophagia</taxon>
        <taxon>Cytophagales</taxon>
        <taxon>Cyclobacteriaceae</taxon>
        <taxon>Arthrospiribacter</taxon>
    </lineage>
</organism>